<feature type="transmembrane region" description="Helical" evidence="2">
    <location>
        <begin position="747"/>
        <end position="766"/>
    </location>
</feature>
<evidence type="ECO:0000313" key="3">
    <source>
        <dbReference type="EMBL" id="KAA0686618.1"/>
    </source>
</evidence>
<feature type="transmembrane region" description="Helical" evidence="2">
    <location>
        <begin position="701"/>
        <end position="727"/>
    </location>
</feature>
<evidence type="ECO:0000256" key="2">
    <source>
        <dbReference type="SAM" id="Phobius"/>
    </source>
</evidence>
<name>A0A6L3B3H4_AZOBR</name>
<sequence length="925" mass="93967">MSLLRAVGVLGSVVAATDAPARAVAETAAVHGLVIRRLWAAARRPSASRMRPVADLTPDLLPGLWRAWAAWVLGATVALVTALVAVPAGSWGGVAAGSGAGVLCAALAARVGVAHWQTRHRRAGCWREWLAGDALCPPPPGDGGGRGLASLLVLGAAGALLLPSAALAAVSATGGTTPPVVDPALLAIKALFPVGGEGTPLTHMIGQWSAILCGLSAGTLALHVLQAAEHAARTGQSSLSSADGEWFSGLAVVRTVVGVSFLYPVSVAGLSGGHYLYASGAGWSSATATGLATGLVADVLAPVTGAGTGSLGLSVEAGGLSLARALLVGETCAEYVLAERAAYAARGLSARWLPSATLPPTAGAENSGSVTWDWGSRCGTVSVPAAPSGAPAEVSYHAARRAAVADVLAAVRADAANLARGAMPGSGVTWPQEPLLPRLWAAAEAHDRAVMTAASAYLAARQQAERQAIVAGVAAQGWTSAGAVWRALGQVHAEAAALAREPVQVRAPDTALLRVALGRTWPDLVAHLDRQWLDETRIPALSGDALAAPGDESAGLMARLLNPVTRPVTEYLLASSRGERADLDPLAESVALGHTITGAVEAGWAVDLVVAAAAKNAASDALGIDGSYESATGRANPLLWWLWVVGLIHAYVLPIIPYVSVVFAGISWLISLGEMTMALPLLAFLAIRLDGRELVSAVLRPGLILTANTVVLPIYTVLALGATHYLLPFGMKMVNGTFSAAFIGSQGGSTLSLTGILAGLILSLWLQWQVITRLFAVIHEMPNRLLRYWGSQDERSDGKNAAALVATSGGAARPPGGTGSRPGGGGRGRPPHPGGGDGEGGGTVSPADGDSGGGVSKVGGAADAESSWMRGTSGLGGLSASQQAEAEAAYGRWEEAHPDRAARHDLEAYVGYVQAARRGRGGRKG</sequence>
<proteinExistence type="predicted"/>
<feature type="transmembrane region" description="Helical" evidence="2">
    <location>
        <begin position="148"/>
        <end position="170"/>
    </location>
</feature>
<gene>
    <name evidence="3" type="ORF">DS837_09160</name>
</gene>
<feature type="transmembrane region" description="Helical" evidence="2">
    <location>
        <begin position="638"/>
        <end position="660"/>
    </location>
</feature>
<comment type="caution">
    <text evidence="3">The sequence shown here is derived from an EMBL/GenBank/DDBJ whole genome shotgun (WGS) entry which is preliminary data.</text>
</comment>
<feature type="compositionally biased region" description="Low complexity" evidence="1">
    <location>
        <begin position="806"/>
        <end position="815"/>
    </location>
</feature>
<keyword evidence="2" id="KW-0812">Transmembrane</keyword>
<keyword evidence="2" id="KW-0472">Membrane</keyword>
<dbReference type="NCBIfam" id="TIGR04346">
    <property type="entry name" value="DotA_TraY"/>
    <property type="match status" value="1"/>
</dbReference>
<feature type="transmembrane region" description="Helical" evidence="2">
    <location>
        <begin position="68"/>
        <end position="86"/>
    </location>
</feature>
<feature type="compositionally biased region" description="Gly residues" evidence="1">
    <location>
        <begin position="816"/>
        <end position="843"/>
    </location>
</feature>
<organism evidence="3 4">
    <name type="scientific">Azospirillum brasilense</name>
    <dbReference type="NCBI Taxonomy" id="192"/>
    <lineage>
        <taxon>Bacteria</taxon>
        <taxon>Pseudomonadati</taxon>
        <taxon>Pseudomonadota</taxon>
        <taxon>Alphaproteobacteria</taxon>
        <taxon>Rhodospirillales</taxon>
        <taxon>Azospirillaceae</taxon>
        <taxon>Azospirillum</taxon>
    </lineage>
</organism>
<protein>
    <recommendedName>
        <fullName evidence="5">Conjugal transfer/type IV secretion protein DotA/TraY</fullName>
    </recommendedName>
</protein>
<feature type="compositionally biased region" description="Low complexity" evidence="1">
    <location>
        <begin position="879"/>
        <end position="889"/>
    </location>
</feature>
<dbReference type="Proteomes" id="UP000476837">
    <property type="component" value="Unassembled WGS sequence"/>
</dbReference>
<dbReference type="AlphaFoldDB" id="A0A6L3B3H4"/>
<feature type="transmembrane region" description="Helical" evidence="2">
    <location>
        <begin position="93"/>
        <end position="113"/>
    </location>
</feature>
<evidence type="ECO:0000313" key="4">
    <source>
        <dbReference type="Proteomes" id="UP000476837"/>
    </source>
</evidence>
<feature type="region of interest" description="Disordered" evidence="1">
    <location>
        <begin position="806"/>
        <end position="893"/>
    </location>
</feature>
<evidence type="ECO:0000256" key="1">
    <source>
        <dbReference type="SAM" id="MobiDB-lite"/>
    </source>
</evidence>
<feature type="transmembrane region" description="Helical" evidence="2">
    <location>
        <begin position="666"/>
        <end position="689"/>
    </location>
</feature>
<accession>A0A6L3B3H4</accession>
<keyword evidence="2" id="KW-1133">Transmembrane helix</keyword>
<dbReference type="InterPro" id="IPR027628">
    <property type="entry name" value="DotA_TraY"/>
</dbReference>
<reference evidence="3 4" key="1">
    <citation type="submission" date="2018-07" db="EMBL/GenBank/DDBJ databases">
        <title>Genome sequence of Roseomonas fauriae ATCC 49958.</title>
        <authorList>
            <person name="Sant'Anna F.H."/>
            <person name="Baldani J.I."/>
            <person name="Zilli J.E."/>
            <person name="Reis V.M."/>
            <person name="Hartmann A."/>
            <person name="Cruz L."/>
            <person name="de Souza E.M."/>
            <person name="de Oliveira Pedrosa F."/>
            <person name="Passaglia L.M.P."/>
        </authorList>
    </citation>
    <scope>NUCLEOTIDE SEQUENCE [LARGE SCALE GENOMIC DNA]</scope>
    <source>
        <strain evidence="3 4">ATCC 49958</strain>
    </source>
</reference>
<evidence type="ECO:0008006" key="5">
    <source>
        <dbReference type="Google" id="ProtNLM"/>
    </source>
</evidence>
<dbReference type="EMBL" id="QOKV01000004">
    <property type="protein sequence ID" value="KAA0686618.1"/>
    <property type="molecule type" value="Genomic_DNA"/>
</dbReference>